<dbReference type="SUPFAM" id="SSF52540">
    <property type="entry name" value="P-loop containing nucleoside triphosphate hydrolases"/>
    <property type="match status" value="1"/>
</dbReference>
<dbReference type="Gene3D" id="3.40.50.300">
    <property type="entry name" value="P-loop containing nucleotide triphosphate hydrolases"/>
    <property type="match status" value="1"/>
</dbReference>
<comment type="caution">
    <text evidence="7">The sequence shown here is derived from an EMBL/GenBank/DDBJ whole genome shotgun (WGS) entry which is preliminary data.</text>
</comment>
<evidence type="ECO:0000256" key="2">
    <source>
        <dbReference type="ARBA" id="ARBA00022840"/>
    </source>
</evidence>
<dbReference type="HAMAP" id="MF_00636">
    <property type="entry name" value="RapZ_like"/>
    <property type="match status" value="1"/>
</dbReference>
<gene>
    <name evidence="7" type="ORF">SAMN05444424_0624</name>
</gene>
<dbReference type="GO" id="GO:0005524">
    <property type="term" value="F:ATP binding"/>
    <property type="evidence" value="ECO:0007669"/>
    <property type="project" value="UniProtKB-UniRule"/>
</dbReference>
<dbReference type="Pfam" id="PF22740">
    <property type="entry name" value="PapZ_C"/>
    <property type="match status" value="1"/>
</dbReference>
<keyword evidence="3 4" id="KW-0342">GTP-binding</keyword>
<organism evidence="7 8">
    <name type="scientific">Bittarella massiliensis</name>
    <name type="common">ex Durand et al. 2017</name>
    <dbReference type="NCBI Taxonomy" id="1720313"/>
    <lineage>
        <taxon>Bacteria</taxon>
        <taxon>Bacillati</taxon>
        <taxon>Bacillota</taxon>
        <taxon>Clostridia</taxon>
        <taxon>Eubacteriales</taxon>
        <taxon>Oscillospiraceae</taxon>
        <taxon>Bittarella (ex Durand et al. 2017)</taxon>
    </lineage>
</organism>
<dbReference type="AlphaFoldDB" id="A0AAQ1MBP6"/>
<evidence type="ECO:0000259" key="6">
    <source>
        <dbReference type="Pfam" id="PF22740"/>
    </source>
</evidence>
<dbReference type="Pfam" id="PF03668">
    <property type="entry name" value="RapZ-like_N"/>
    <property type="match status" value="1"/>
</dbReference>
<feature type="binding site" evidence="4">
    <location>
        <begin position="12"/>
        <end position="19"/>
    </location>
    <ligand>
        <name>ATP</name>
        <dbReference type="ChEBI" id="CHEBI:30616"/>
    </ligand>
</feature>
<dbReference type="InterPro" id="IPR053930">
    <property type="entry name" value="RapZ-like_N"/>
</dbReference>
<name>A0AAQ1MBP6_9FIRM</name>
<dbReference type="GO" id="GO:0005525">
    <property type="term" value="F:GTP binding"/>
    <property type="evidence" value="ECO:0007669"/>
    <property type="project" value="UniProtKB-UniRule"/>
</dbReference>
<dbReference type="NCBIfam" id="NF003828">
    <property type="entry name" value="PRK05416.1"/>
    <property type="match status" value="1"/>
</dbReference>
<feature type="domain" description="RapZ C-terminal" evidence="6">
    <location>
        <begin position="168"/>
        <end position="286"/>
    </location>
</feature>
<evidence type="ECO:0000256" key="4">
    <source>
        <dbReference type="HAMAP-Rule" id="MF_00636"/>
    </source>
</evidence>
<evidence type="ECO:0000256" key="3">
    <source>
        <dbReference type="ARBA" id="ARBA00023134"/>
    </source>
</evidence>
<sequence length="290" mass="32553">MDAKMELLVITGLSGAGKSQAVRVIEDMGYYCIDNIPPALIGRFFEVCAQTDGKLRKVAVVADARSGDFFYKLLEEVESIKATGVDVKILFLDCADEVLVRRYKETRRRHPLLDVAGSLEKAVAADRLILKPVKEQANYVIDTTLLSITQLKQRIIDIFADSASSFFQIDTLSFGFKYGIPVEADLVFDVRFLPNPFYIPELKHQTGLDQPVYDYVFGQKETGLYVQKLFDLLDFSVPYYKNEGKSQLVIGVGCTGGKHRSVAIAETLNRHFADQGLKAKVTHRDILKDR</sequence>
<dbReference type="InterPro" id="IPR005337">
    <property type="entry name" value="RapZ-like"/>
</dbReference>
<evidence type="ECO:0000313" key="7">
    <source>
        <dbReference type="EMBL" id="SHF77108.1"/>
    </source>
</evidence>
<proteinExistence type="inferred from homology"/>
<feature type="binding site" evidence="4">
    <location>
        <begin position="63"/>
        <end position="66"/>
    </location>
    <ligand>
        <name>GTP</name>
        <dbReference type="ChEBI" id="CHEBI:37565"/>
    </ligand>
</feature>
<protein>
    <submittedName>
        <fullName evidence="7">UPF0042 nucleotide-binding protein</fullName>
    </submittedName>
</protein>
<accession>A0AAQ1MBP6</accession>
<keyword evidence="2 4" id="KW-0067">ATP-binding</keyword>
<evidence type="ECO:0000259" key="5">
    <source>
        <dbReference type="Pfam" id="PF03668"/>
    </source>
</evidence>
<feature type="domain" description="RapZ-like N-terminal" evidence="5">
    <location>
        <begin position="5"/>
        <end position="160"/>
    </location>
</feature>
<dbReference type="InterPro" id="IPR053931">
    <property type="entry name" value="RapZ_C"/>
</dbReference>
<dbReference type="PANTHER" id="PTHR30448">
    <property type="entry name" value="RNASE ADAPTER PROTEIN RAPZ"/>
    <property type="match status" value="1"/>
</dbReference>
<reference evidence="8" key="1">
    <citation type="submission" date="2016-11" db="EMBL/GenBank/DDBJ databases">
        <authorList>
            <person name="Jaros S."/>
            <person name="Januszkiewicz K."/>
            <person name="Wedrychowicz H."/>
        </authorList>
    </citation>
    <scope>NUCLEOTIDE SEQUENCE [LARGE SCALE GENOMIC DNA]</scope>
    <source>
        <strain evidence="8">DSM 4029</strain>
    </source>
</reference>
<evidence type="ECO:0000313" key="8">
    <source>
        <dbReference type="Proteomes" id="UP000184089"/>
    </source>
</evidence>
<keyword evidence="1 4" id="KW-0547">Nucleotide-binding</keyword>
<dbReference type="EMBL" id="FQVY01000001">
    <property type="protein sequence ID" value="SHF77108.1"/>
    <property type="molecule type" value="Genomic_DNA"/>
</dbReference>
<dbReference type="InterPro" id="IPR027417">
    <property type="entry name" value="P-loop_NTPase"/>
</dbReference>
<dbReference type="PANTHER" id="PTHR30448:SF0">
    <property type="entry name" value="RNASE ADAPTER PROTEIN RAPZ"/>
    <property type="match status" value="1"/>
</dbReference>
<evidence type="ECO:0000256" key="1">
    <source>
        <dbReference type="ARBA" id="ARBA00022741"/>
    </source>
</evidence>
<dbReference type="PIRSF" id="PIRSF005052">
    <property type="entry name" value="P-loopkin"/>
    <property type="match status" value="1"/>
</dbReference>
<dbReference type="Proteomes" id="UP000184089">
    <property type="component" value="Unassembled WGS sequence"/>
</dbReference>